<evidence type="ECO:0000313" key="1">
    <source>
        <dbReference type="EMBL" id="GAG47544.1"/>
    </source>
</evidence>
<dbReference type="EMBL" id="BARS01058335">
    <property type="protein sequence ID" value="GAG47544.1"/>
    <property type="molecule type" value="Genomic_DNA"/>
</dbReference>
<accession>X0XW22</accession>
<dbReference type="SUPFAM" id="SSF54523">
    <property type="entry name" value="Pili subunits"/>
    <property type="match status" value="1"/>
</dbReference>
<gene>
    <name evidence="1" type="ORF">S01H1_85121</name>
</gene>
<evidence type="ECO:0008006" key="2">
    <source>
        <dbReference type="Google" id="ProtNLM"/>
    </source>
</evidence>
<comment type="caution">
    <text evidence="1">The sequence shown here is derived from an EMBL/GenBank/DDBJ whole genome shotgun (WGS) entry which is preliminary data.</text>
</comment>
<feature type="non-terminal residue" evidence="1">
    <location>
        <position position="106"/>
    </location>
</feature>
<sequence>LLELLVAIAILAVLAALIVPAVFRAYGTAEGVRCQNRLRMIWTGYRQYLLDSGGVWPPILTAERPDDLLARIQKETGLEPAPPRPGTNWGQPGPHWSVVLYPYVCA</sequence>
<name>X0XW22_9ZZZZ</name>
<reference evidence="1" key="1">
    <citation type="journal article" date="2014" name="Front. Microbiol.">
        <title>High frequency of phylogenetically diverse reductive dehalogenase-homologous genes in deep subseafloor sedimentary metagenomes.</title>
        <authorList>
            <person name="Kawai M."/>
            <person name="Futagami T."/>
            <person name="Toyoda A."/>
            <person name="Takaki Y."/>
            <person name="Nishi S."/>
            <person name="Hori S."/>
            <person name="Arai W."/>
            <person name="Tsubouchi T."/>
            <person name="Morono Y."/>
            <person name="Uchiyama I."/>
            <person name="Ito T."/>
            <person name="Fujiyama A."/>
            <person name="Inagaki F."/>
            <person name="Takami H."/>
        </authorList>
    </citation>
    <scope>NUCLEOTIDE SEQUENCE</scope>
    <source>
        <strain evidence="1">Expedition CK06-06</strain>
    </source>
</reference>
<feature type="non-terminal residue" evidence="1">
    <location>
        <position position="1"/>
    </location>
</feature>
<organism evidence="1">
    <name type="scientific">marine sediment metagenome</name>
    <dbReference type="NCBI Taxonomy" id="412755"/>
    <lineage>
        <taxon>unclassified sequences</taxon>
        <taxon>metagenomes</taxon>
        <taxon>ecological metagenomes</taxon>
    </lineage>
</organism>
<dbReference type="InterPro" id="IPR045584">
    <property type="entry name" value="Pilin-like"/>
</dbReference>
<protein>
    <recommendedName>
        <fullName evidence="2">Type II secretion system protein GspG C-terminal domain-containing protein</fullName>
    </recommendedName>
</protein>
<proteinExistence type="predicted"/>
<dbReference type="AlphaFoldDB" id="X0XW22"/>
<dbReference type="Gene3D" id="3.30.700.10">
    <property type="entry name" value="Glycoprotein, Type 4 Pilin"/>
    <property type="match status" value="1"/>
</dbReference>